<dbReference type="AlphaFoldDB" id="A0A1I4UMM1"/>
<dbReference type="OrthoDB" id="126398at2157"/>
<sequence length="586" mass="64150">MKRIVLVMLALCLLVLPASASSHTYTDSFYCREASSEGYSDSSYSYGSTVHHLVGDCNISYTVTTSKYIGTPDNAYGSAGLYNIETGGKYFFVTRQNVYNTYYGTSTISNLPEGDYKLVLYVYAYEYSDDSRGMQITIQNGTVVTDSAVEEEEAKYIDWDQSTYSSGDIALINYTYPTYVESNENFIDVRSYNPTSSVWELEERQFVYSESGSVQYSVPSYSSRQFRAELMTRAGVLYSATEIANDTMQMTSSGAALEFTKYIYDRDENMTFSYYNMPEGATIQFYSGTTPTGATYFQQYSVEGNGTAGYQLPSNGPYGELFYIRAYDSSSNELGYDYAYTEDAPTGEATLHGRVRDAETEGVISGATITVAGQTTTTDSSGDYSLTIPKGTWDITVSASNYVTKTVSDFTFSGSSYTYYPYLQPSPAASTTLYGTVSSSTSGAAITGATVTVSDGSTTKSDVTAKGYFEISGLTDGDTYTIKVQQTYFESYQATFTFDSSDNIYTVLLVPKADDEEADEETEEGESGGLSDEEDEDDSSSSSDDDYRPGRAAARSTLENAEETVPNLIPTLILVVFVAAVKKGLK</sequence>
<dbReference type="GO" id="GO:0004180">
    <property type="term" value="F:carboxypeptidase activity"/>
    <property type="evidence" value="ECO:0007669"/>
    <property type="project" value="UniProtKB-KW"/>
</dbReference>
<evidence type="ECO:0000313" key="2">
    <source>
        <dbReference type="EMBL" id="SFM90247.1"/>
    </source>
</evidence>
<proteinExistence type="predicted"/>
<keyword evidence="2" id="KW-0121">Carboxypeptidase</keyword>
<feature type="region of interest" description="Disordered" evidence="1">
    <location>
        <begin position="511"/>
        <end position="562"/>
    </location>
</feature>
<gene>
    <name evidence="2" type="ORF">SAMN04488696_2795</name>
</gene>
<keyword evidence="3" id="KW-1185">Reference proteome</keyword>
<dbReference type="InterPro" id="IPR008969">
    <property type="entry name" value="CarboxyPept-like_regulatory"/>
</dbReference>
<dbReference type="Pfam" id="PF13620">
    <property type="entry name" value="CarboxypepD_reg"/>
    <property type="match status" value="2"/>
</dbReference>
<protein>
    <submittedName>
        <fullName evidence="2">Carboxypeptidase regulatory-like domain-containing protein</fullName>
    </submittedName>
</protein>
<dbReference type="STRING" id="487685.SAMN04488696_2795"/>
<evidence type="ECO:0000313" key="3">
    <source>
        <dbReference type="Proteomes" id="UP000198535"/>
    </source>
</evidence>
<feature type="compositionally biased region" description="Acidic residues" evidence="1">
    <location>
        <begin position="514"/>
        <end position="539"/>
    </location>
</feature>
<dbReference type="EMBL" id="FOUJ01000007">
    <property type="protein sequence ID" value="SFM90247.1"/>
    <property type="molecule type" value="Genomic_DNA"/>
</dbReference>
<dbReference type="Gene3D" id="2.60.40.1120">
    <property type="entry name" value="Carboxypeptidase-like, regulatory domain"/>
    <property type="match status" value="2"/>
</dbReference>
<accession>A0A1I4UMM1</accession>
<keyword evidence="2" id="KW-0645">Protease</keyword>
<keyword evidence="2" id="KW-0378">Hydrolase</keyword>
<reference evidence="3" key="1">
    <citation type="submission" date="2016-10" db="EMBL/GenBank/DDBJ databases">
        <authorList>
            <person name="Varghese N."/>
            <person name="Submissions S."/>
        </authorList>
    </citation>
    <scope>NUCLEOTIDE SEQUENCE [LARGE SCALE GENOMIC DNA]</scope>
    <source>
        <strain evidence="3">Mob M</strain>
    </source>
</reference>
<name>A0A1I4UMM1_9EURY</name>
<dbReference type="SUPFAM" id="SSF49464">
    <property type="entry name" value="Carboxypeptidase regulatory domain-like"/>
    <property type="match status" value="2"/>
</dbReference>
<organism evidence="2 3">
    <name type="scientific">Methanolobus profundi</name>
    <dbReference type="NCBI Taxonomy" id="487685"/>
    <lineage>
        <taxon>Archaea</taxon>
        <taxon>Methanobacteriati</taxon>
        <taxon>Methanobacteriota</taxon>
        <taxon>Stenosarchaea group</taxon>
        <taxon>Methanomicrobia</taxon>
        <taxon>Methanosarcinales</taxon>
        <taxon>Methanosarcinaceae</taxon>
        <taxon>Methanolobus</taxon>
    </lineage>
</organism>
<dbReference type="RefSeq" id="WP_091937989.1">
    <property type="nucleotide sequence ID" value="NZ_FOUJ01000007.1"/>
</dbReference>
<evidence type="ECO:0000256" key="1">
    <source>
        <dbReference type="SAM" id="MobiDB-lite"/>
    </source>
</evidence>
<dbReference type="Proteomes" id="UP000198535">
    <property type="component" value="Unassembled WGS sequence"/>
</dbReference>